<proteinExistence type="predicted"/>
<dbReference type="GO" id="GO:2000042">
    <property type="term" value="P:negative regulation of double-strand break repair via homologous recombination"/>
    <property type="evidence" value="ECO:0007669"/>
    <property type="project" value="TreeGrafter"/>
</dbReference>
<dbReference type="AlphaFoldDB" id="A0AAW0XJ59"/>
<dbReference type="InterPro" id="IPR033333">
    <property type="entry name" value="FANCB"/>
</dbReference>
<dbReference type="GO" id="GO:1905168">
    <property type="term" value="P:positive regulation of double-strand break repair via homologous recombination"/>
    <property type="evidence" value="ECO:0007669"/>
    <property type="project" value="TreeGrafter"/>
</dbReference>
<dbReference type="GO" id="GO:0036297">
    <property type="term" value="P:interstrand cross-link repair"/>
    <property type="evidence" value="ECO:0007669"/>
    <property type="project" value="InterPro"/>
</dbReference>
<sequence length="656" mass="73901">MECVNYKIDDVIPLEYAKITLASSSFYKHVNILNQQLQGEESVKKHTIIATTLGHLIELQGEKVLRSMKLTSKTVAKIVVHHNFHPVQLYIVLLYSTHKAVILSYHDFKTLHEWENIADISSEDPQAIGVPHLRLLQLNGEVTTISSTELITLYATEDKLQEEGQKGKSDAVESLARRLKDGIRYTEKLNSQRRMKENFITQKLATLQSQLQGLHDLDENNLMAVLTIESSDDIEKREMKIAAPKPPLSCVTILNVRHKVVHDKWVIGLNIINNADRLLVCSPQLILQVTTGASILSYTSLVLKIVQRRQAKADEAADGSLLESKVTIEKLEPPVLRPKKRACVLGVCEIPIFNEGSTVNCSGILSYSCKSLKTETTQLLVPEGESPLQQYQMTFEPIQISAQELHSHSITIEVNVVQAGVPFSTVALIAGSICNSVSFTSLVSPLTEFIPRVSKAYKLVKVYGVSDLYCFYPSECHPLCHAAFTYHPVDTHNFQLKLFTKDEKQALLVVHSLLVVLPNDANIQPPTINVQDHHTSVEKLRHQLLAKMKEATSYVVEGYEAQVLSQKKYKYEDIIEPVPGKSGSSEVYNQTKVRPKNVRGGPQDIQVNNEKYKNERDDVLARKGDVTFNAELYSLWRKKLQEIQCDIDKLYVKYLE</sequence>
<dbReference type="EMBL" id="JARKIK010000035">
    <property type="protein sequence ID" value="KAK8739790.1"/>
    <property type="molecule type" value="Genomic_DNA"/>
</dbReference>
<dbReference type="EMBL" id="JARKIK010000035">
    <property type="protein sequence ID" value="KAK8739786.1"/>
    <property type="molecule type" value="Genomic_DNA"/>
</dbReference>
<gene>
    <name evidence="1" type="ORF">OTU49_003196</name>
</gene>
<keyword evidence="2" id="KW-1185">Reference proteome</keyword>
<evidence type="ECO:0000313" key="2">
    <source>
        <dbReference type="Proteomes" id="UP001445076"/>
    </source>
</evidence>
<protein>
    <submittedName>
        <fullName evidence="1">Uncharacterized protein</fullName>
    </submittedName>
</protein>
<evidence type="ECO:0000313" key="1">
    <source>
        <dbReference type="EMBL" id="KAK8739786.1"/>
    </source>
</evidence>
<organism evidence="1 2">
    <name type="scientific">Cherax quadricarinatus</name>
    <name type="common">Australian red claw crayfish</name>
    <dbReference type="NCBI Taxonomy" id="27406"/>
    <lineage>
        <taxon>Eukaryota</taxon>
        <taxon>Metazoa</taxon>
        <taxon>Ecdysozoa</taxon>
        <taxon>Arthropoda</taxon>
        <taxon>Crustacea</taxon>
        <taxon>Multicrustacea</taxon>
        <taxon>Malacostraca</taxon>
        <taxon>Eumalacostraca</taxon>
        <taxon>Eucarida</taxon>
        <taxon>Decapoda</taxon>
        <taxon>Pleocyemata</taxon>
        <taxon>Astacidea</taxon>
        <taxon>Parastacoidea</taxon>
        <taxon>Parastacidae</taxon>
        <taxon>Cherax</taxon>
    </lineage>
</organism>
<reference evidence="1" key="2">
    <citation type="submission" date="2024-01" db="EMBL/GenBank/DDBJ databases">
        <authorList>
            <person name="He J."/>
            <person name="Wang M."/>
            <person name="Zheng J."/>
            <person name="Liu Z."/>
        </authorList>
    </citation>
    <scope>NUCLEOTIDE SEQUENCE</scope>
    <source>
        <strain evidence="1">ZL_2023a</strain>
        <tissue evidence="1">Muscle</tissue>
    </source>
</reference>
<reference evidence="1 2" key="1">
    <citation type="journal article" date="2024" name="BMC Genomics">
        <title>Genome assembly of redclaw crayfish (Cherax quadricarinatus) provides insights into its immune adaptation and hypoxia tolerance.</title>
        <authorList>
            <person name="Liu Z."/>
            <person name="Zheng J."/>
            <person name="Li H."/>
            <person name="Fang K."/>
            <person name="Wang S."/>
            <person name="He J."/>
            <person name="Zhou D."/>
            <person name="Weng S."/>
            <person name="Chi M."/>
            <person name="Gu Z."/>
            <person name="He J."/>
            <person name="Li F."/>
            <person name="Wang M."/>
        </authorList>
    </citation>
    <scope>NUCLEOTIDE SEQUENCE [LARGE SCALE GENOMIC DNA]</scope>
    <source>
        <strain evidence="1">ZL_2023a</strain>
    </source>
</reference>
<comment type="caution">
    <text evidence="1">The sequence shown here is derived from an EMBL/GenBank/DDBJ whole genome shotgun (WGS) entry which is preliminary data.</text>
</comment>
<dbReference type="Proteomes" id="UP001445076">
    <property type="component" value="Unassembled WGS sequence"/>
</dbReference>
<dbReference type="GO" id="GO:1990414">
    <property type="term" value="P:replication-born double-strand break repair via sister chromatid exchange"/>
    <property type="evidence" value="ECO:0007669"/>
    <property type="project" value="TreeGrafter"/>
</dbReference>
<dbReference type="GO" id="GO:0043240">
    <property type="term" value="C:Fanconi anaemia nuclear complex"/>
    <property type="evidence" value="ECO:0007669"/>
    <property type="project" value="InterPro"/>
</dbReference>
<dbReference type="PANTHER" id="PTHR28450">
    <property type="entry name" value="FANCONI ANEMIA GROUP B PROTEIN"/>
    <property type="match status" value="1"/>
</dbReference>
<name>A0AAW0XJ59_CHEQU</name>
<accession>A0AAW0XJ59</accession>
<dbReference type="PANTHER" id="PTHR28450:SF1">
    <property type="entry name" value="FANCONI ANEMIA GROUP B PROTEIN"/>
    <property type="match status" value="1"/>
</dbReference>